<evidence type="ECO:0000256" key="1">
    <source>
        <dbReference type="ARBA" id="ARBA00004571"/>
    </source>
</evidence>
<protein>
    <submittedName>
        <fullName evidence="13">SusC/RagA family TonB-linked outer membrane protein</fullName>
    </submittedName>
</protein>
<evidence type="ECO:0000259" key="12">
    <source>
        <dbReference type="Pfam" id="PF07715"/>
    </source>
</evidence>
<dbReference type="InterPro" id="IPR012910">
    <property type="entry name" value="Plug_dom"/>
</dbReference>
<evidence type="ECO:0000259" key="11">
    <source>
        <dbReference type="Pfam" id="PF00593"/>
    </source>
</evidence>
<dbReference type="InterPro" id="IPR023997">
    <property type="entry name" value="TonB-dep_OMP_SusC/RagA_CS"/>
</dbReference>
<evidence type="ECO:0000256" key="10">
    <source>
        <dbReference type="SAM" id="SignalP"/>
    </source>
</evidence>
<evidence type="ECO:0000256" key="5">
    <source>
        <dbReference type="ARBA" id="ARBA00023077"/>
    </source>
</evidence>
<dbReference type="Gene3D" id="2.40.170.20">
    <property type="entry name" value="TonB-dependent receptor, beta-barrel domain"/>
    <property type="match status" value="1"/>
</dbReference>
<dbReference type="InterPro" id="IPR036942">
    <property type="entry name" value="Beta-barrel_TonB_sf"/>
</dbReference>
<dbReference type="KEGG" id="run:DR864_05725"/>
<dbReference type="EMBL" id="CP030850">
    <property type="protein sequence ID" value="AXE17267.1"/>
    <property type="molecule type" value="Genomic_DNA"/>
</dbReference>
<accession>A0A344TF46</accession>
<feature type="chain" id="PRO_5016888620" evidence="10">
    <location>
        <begin position="22"/>
        <end position="1026"/>
    </location>
</feature>
<evidence type="ECO:0000256" key="2">
    <source>
        <dbReference type="ARBA" id="ARBA00022448"/>
    </source>
</evidence>
<dbReference type="SUPFAM" id="SSF49464">
    <property type="entry name" value="Carboxypeptidase regulatory domain-like"/>
    <property type="match status" value="1"/>
</dbReference>
<dbReference type="InterPro" id="IPR023996">
    <property type="entry name" value="TonB-dep_OMP_SusC/RagA"/>
</dbReference>
<feature type="domain" description="TonB-dependent receptor plug" evidence="12">
    <location>
        <begin position="119"/>
        <end position="238"/>
    </location>
</feature>
<evidence type="ECO:0000256" key="6">
    <source>
        <dbReference type="ARBA" id="ARBA00023136"/>
    </source>
</evidence>
<dbReference type="Proteomes" id="UP000251993">
    <property type="component" value="Chromosome"/>
</dbReference>
<dbReference type="RefSeq" id="WP_114066053.1">
    <property type="nucleotide sequence ID" value="NZ_CP030850.1"/>
</dbReference>
<keyword evidence="3 8" id="KW-1134">Transmembrane beta strand</keyword>
<dbReference type="InterPro" id="IPR039426">
    <property type="entry name" value="TonB-dep_rcpt-like"/>
</dbReference>
<dbReference type="NCBIfam" id="TIGR04057">
    <property type="entry name" value="SusC_RagA_signa"/>
    <property type="match status" value="1"/>
</dbReference>
<keyword evidence="4 8" id="KW-0812">Transmembrane</keyword>
<dbReference type="Pfam" id="PF00593">
    <property type="entry name" value="TonB_dep_Rec_b-barrel"/>
    <property type="match status" value="1"/>
</dbReference>
<comment type="subcellular location">
    <subcellularLocation>
        <location evidence="1 8">Cell outer membrane</location>
        <topology evidence="1 8">Multi-pass membrane protein</topology>
    </subcellularLocation>
</comment>
<evidence type="ECO:0000256" key="8">
    <source>
        <dbReference type="PROSITE-ProRule" id="PRU01360"/>
    </source>
</evidence>
<feature type="domain" description="TonB-dependent receptor-like beta-barrel" evidence="11">
    <location>
        <begin position="429"/>
        <end position="880"/>
    </location>
</feature>
<proteinExistence type="inferred from homology"/>
<dbReference type="SUPFAM" id="SSF56935">
    <property type="entry name" value="Porins"/>
    <property type="match status" value="1"/>
</dbReference>
<dbReference type="PROSITE" id="PS52016">
    <property type="entry name" value="TONB_DEPENDENT_REC_3"/>
    <property type="match status" value="1"/>
</dbReference>
<evidence type="ECO:0000256" key="4">
    <source>
        <dbReference type="ARBA" id="ARBA00022692"/>
    </source>
</evidence>
<keyword evidence="5 9" id="KW-0798">TonB box</keyword>
<keyword evidence="6 8" id="KW-0472">Membrane</keyword>
<keyword evidence="2 8" id="KW-0813">Transport</keyword>
<name>A0A344TF46_9BACT</name>
<dbReference type="Pfam" id="PF07715">
    <property type="entry name" value="Plug"/>
    <property type="match status" value="1"/>
</dbReference>
<gene>
    <name evidence="13" type="ORF">DR864_05725</name>
</gene>
<sequence>MRKALFMSLLSALVGMGQLIAQDRTLSGTIKDETGQALPGVNVLLKGTNRGTNSDGEGAFKLSVPASGTLVFSSVGYLTKEVELGAATVITVQMQTDTRTLSEVVVTALGISKDQKVLSYATQTVQVANISKARELNVANSLAGRVANLDIVRSSSGVGGSSRVVLRGDRSITGNNQALIVIDGVPMDNSNFSPGNANGGRDGGDGLSSVNPDDIESINVLSGASATALYGSRAANGALIISTKKGAVRKGFGVTINSSFQAEQAMVLQKFQDEYGQGSAGVYNRASEFSWGPKITGQSVALWGPDPANASKTYNMTSQPGSYKDFYSMGSQISNSIAFSGGSEKTQTYFSYTNVGATGIVDNNKLKRNNLNLRISNQIGERLSLDTKITYLSEKIDNRQQTGEAFANLQRHILRMPRNISLEQAQQFEYIDPVTGNLRQNFWNPGSNGGQNPYWIKNRVIAADNRDRITGFTSLTYKLTSALKIMARGGIDRYVDKFEGKWYNNTYTIADNGEYQTSWREVSEQNYDLFAMYDKKFSDFIAVNATVGGSIQRRNQLDQNTSNGGLNRENLFITTNARNTQTTRGINETEKQGIFATADVTFKNALTVTLTARNDWSSTLPKESQSYFFPGAGFSAILSNMITMPEAISFAKVRGSFAQTGNDARPYLLNQTYSFLPGGPNGFITRDGIKPFPNLKPELTTALEFGLQMKFLNNRFGFDLGWYNSDSKNQLFQVAIPPASGWSSEFINAGLVNNKGVELTLNATPVQVGDFRWDIDLNYAKNVNKLVELTPELKELNLTNDFMNNIRAIEGQPLGQVFSRGYVRNASGQVIVGTDGLPQITAGTTVYLGNSRPDWTGGLSNRITYKNLALNFLISARMGGVVTSFTNAVIYADGVTEETLAGRDSYTFPGVKADGSANNIATTAERYWLKVGGRNTPAGEVFTYSASNIRLREVALSYNLPSGLLQKTPFQGASLSLVGRNLFFFMNKAKGFDPELTAGAQNTTVGLESFSMPSTRTFGVNLNLSF</sequence>
<organism evidence="13 14">
    <name type="scientific">Runella rosea</name>
    <dbReference type="NCBI Taxonomy" id="2259595"/>
    <lineage>
        <taxon>Bacteria</taxon>
        <taxon>Pseudomonadati</taxon>
        <taxon>Bacteroidota</taxon>
        <taxon>Cytophagia</taxon>
        <taxon>Cytophagales</taxon>
        <taxon>Spirosomataceae</taxon>
        <taxon>Runella</taxon>
    </lineage>
</organism>
<dbReference type="InterPro" id="IPR037066">
    <property type="entry name" value="Plug_dom_sf"/>
</dbReference>
<evidence type="ECO:0000313" key="14">
    <source>
        <dbReference type="Proteomes" id="UP000251993"/>
    </source>
</evidence>
<reference evidence="13 14" key="1">
    <citation type="submission" date="2018-07" db="EMBL/GenBank/DDBJ databases">
        <title>Genome sequencing of Runella.</title>
        <authorList>
            <person name="Baek M.-G."/>
            <person name="Yi H."/>
        </authorList>
    </citation>
    <scope>NUCLEOTIDE SEQUENCE [LARGE SCALE GENOMIC DNA]</scope>
    <source>
        <strain evidence="13 14">HYN0085</strain>
    </source>
</reference>
<dbReference type="Pfam" id="PF13715">
    <property type="entry name" value="CarbopepD_reg_2"/>
    <property type="match status" value="1"/>
</dbReference>
<dbReference type="OrthoDB" id="9768177at2"/>
<comment type="similarity">
    <text evidence="8 9">Belongs to the TonB-dependent receptor family.</text>
</comment>
<evidence type="ECO:0000256" key="7">
    <source>
        <dbReference type="ARBA" id="ARBA00023237"/>
    </source>
</evidence>
<dbReference type="NCBIfam" id="TIGR04056">
    <property type="entry name" value="OMP_RagA_SusC"/>
    <property type="match status" value="1"/>
</dbReference>
<dbReference type="Gene3D" id="2.60.40.1120">
    <property type="entry name" value="Carboxypeptidase-like, regulatory domain"/>
    <property type="match status" value="1"/>
</dbReference>
<evidence type="ECO:0000256" key="3">
    <source>
        <dbReference type="ARBA" id="ARBA00022452"/>
    </source>
</evidence>
<dbReference type="AlphaFoldDB" id="A0A344TF46"/>
<evidence type="ECO:0000313" key="13">
    <source>
        <dbReference type="EMBL" id="AXE17267.1"/>
    </source>
</evidence>
<dbReference type="InterPro" id="IPR008969">
    <property type="entry name" value="CarboxyPept-like_regulatory"/>
</dbReference>
<dbReference type="Gene3D" id="2.170.130.10">
    <property type="entry name" value="TonB-dependent receptor, plug domain"/>
    <property type="match status" value="1"/>
</dbReference>
<evidence type="ECO:0000256" key="9">
    <source>
        <dbReference type="RuleBase" id="RU003357"/>
    </source>
</evidence>
<dbReference type="GO" id="GO:0009279">
    <property type="term" value="C:cell outer membrane"/>
    <property type="evidence" value="ECO:0007669"/>
    <property type="project" value="UniProtKB-SubCell"/>
</dbReference>
<keyword evidence="14" id="KW-1185">Reference proteome</keyword>
<keyword evidence="10" id="KW-0732">Signal</keyword>
<dbReference type="InterPro" id="IPR000531">
    <property type="entry name" value="Beta-barrel_TonB"/>
</dbReference>
<feature type="signal peptide" evidence="10">
    <location>
        <begin position="1"/>
        <end position="21"/>
    </location>
</feature>
<keyword evidence="7 8" id="KW-0998">Cell outer membrane</keyword>